<evidence type="ECO:0000313" key="2">
    <source>
        <dbReference type="Proteomes" id="UP000503093"/>
    </source>
</evidence>
<dbReference type="GeneID" id="64766608"/>
<evidence type="ECO:0000313" key="1">
    <source>
        <dbReference type="EMBL" id="QIG58278.1"/>
    </source>
</evidence>
<organism evidence="1 2">
    <name type="scientific">Gordonia phage Skog</name>
    <dbReference type="NCBI Taxonomy" id="2704033"/>
    <lineage>
        <taxon>Viruses</taxon>
        <taxon>Duplodnaviria</taxon>
        <taxon>Heunggongvirae</taxon>
        <taxon>Uroviricota</taxon>
        <taxon>Caudoviricetes</taxon>
        <taxon>Skogvirus</taxon>
        <taxon>Skogvirus Skog</taxon>
    </lineage>
</organism>
<protein>
    <submittedName>
        <fullName evidence="1">Uncharacterized protein</fullName>
    </submittedName>
</protein>
<dbReference type="EMBL" id="MN908687">
    <property type="protein sequence ID" value="QIG58278.1"/>
    <property type="molecule type" value="Genomic_DNA"/>
</dbReference>
<dbReference type="Proteomes" id="UP000503093">
    <property type="component" value="Segment"/>
</dbReference>
<sequence length="141" mass="15621">MSDRMPTEAEKAMAIEAGLKVQPDPIPNDLPSAHDLVASALIDTFHGGIVEASDDGLEKLYSDLLEGYLELCGGRSNALAEMQKRKEFGLKKYGTPLQPFNGRNHSEDAKEEMGDLLVYMACRIYERRFPNHGQEPPTLEA</sequence>
<name>A0A6G6XJK7_9CAUD</name>
<accession>A0A6G6XJK7</accession>
<dbReference type="RefSeq" id="YP_010059376.1">
    <property type="nucleotide sequence ID" value="NC_054725.1"/>
</dbReference>
<keyword evidence="2" id="KW-1185">Reference proteome</keyword>
<proteinExistence type="predicted"/>
<dbReference type="KEGG" id="vg:64766608"/>
<reference evidence="1 2" key="1">
    <citation type="submission" date="2020-01" db="EMBL/GenBank/DDBJ databases">
        <authorList>
            <person name="Alvaro L.E."/>
            <person name="Baker K.N."/>
            <person name="Baxter I.S."/>
            <person name="Brown M.R."/>
            <person name="Driscoll K.D."/>
            <person name="Elrubaie J.M."/>
            <person name="Feith S.L."/>
            <person name="Indihar D.F."/>
            <person name="Knoch V.T."/>
            <person name="Koirtyohann K.M."/>
            <person name="Kratz M.A."/>
            <person name="Lear A.H."/>
            <person name="Lindblom K.E."/>
            <person name="Marcus E.R."/>
            <person name="Murphy M.E."/>
            <person name="Sensor R."/>
            <person name="Sherman S.J."/>
            <person name="Swift V.R."/>
            <person name="White K.E."/>
            <person name="Wills S.J."/>
            <person name="Gatt S.M."/>
            <person name="Lohbauer S.A."/>
            <person name="Power T.R."/>
            <person name="Rosales K.A."/>
            <person name="Sisson B.M."/>
            <person name="Isern S."/>
            <person name="Michael S.F."/>
            <person name="Sunnen C.N."/>
            <person name="Garlena R.A."/>
            <person name="Russell D.A."/>
            <person name="Pope W.H."/>
            <person name="Jacobs-Sera D."/>
            <person name="Hatfull G.F."/>
        </authorList>
    </citation>
    <scope>NUCLEOTIDE SEQUENCE [LARGE SCALE GENOMIC DNA]</scope>
</reference>
<gene>
    <name evidence="1" type="primary">127</name>
    <name evidence="1" type="ORF">SEA_SKOG_126</name>
</gene>